<evidence type="ECO:0000313" key="2">
    <source>
        <dbReference type="EMBL" id="CAB4897775.1"/>
    </source>
</evidence>
<dbReference type="EMBL" id="CAFBQZ010000031">
    <property type="protein sequence ID" value="CAB5072147.1"/>
    <property type="molecule type" value="Genomic_DNA"/>
</dbReference>
<dbReference type="AlphaFoldDB" id="A0A6J7PWA4"/>
<protein>
    <submittedName>
        <fullName evidence="3">Unannotated protein</fullName>
    </submittedName>
</protein>
<dbReference type="EMBL" id="CAFBJH010000039">
    <property type="protein sequence ID" value="CAB4850201.1"/>
    <property type="molecule type" value="Genomic_DNA"/>
</dbReference>
<dbReference type="EMBL" id="CAFBPG010000033">
    <property type="protein sequence ID" value="CAB5008865.1"/>
    <property type="molecule type" value="Genomic_DNA"/>
</dbReference>
<evidence type="ECO:0000313" key="3">
    <source>
        <dbReference type="EMBL" id="CAB5008865.1"/>
    </source>
</evidence>
<dbReference type="EMBL" id="CAFBMI010000030">
    <property type="protein sequence ID" value="CAB4897775.1"/>
    <property type="molecule type" value="Genomic_DNA"/>
</dbReference>
<sequence length="547" mass="60013">MRKLSSMTSLILLASILALPQASAANAKAGEACARAGATSTVAKVNFTCVKSGKKLVWNNGEKVAGKVTTPTSTPKKGFYQAPDSAFLSTIYDTEGCAVGFDSSGKQVTTPILQAFVNGDWLDVKTIEIGWEKKCNMSQLPNNKYFAYAKAKLEDNLKIRWKFIGPINIASRDEQGNGYSKPTVFLGPTKPLIPHQVEGGYGITWENITRRINDISAAAWTDAQLTLIRNAGLPNAANRLTTYITPNAAKTDGKLDDVTAILKKTFTLLARVPAPSKIFFVALTHDDVAQTELAIKKIYPSSNFMIDSIESMYGTKPTDPKATVFTFSGCDRWGWARNTYTYPNTREAGALILGVCPPGPGGEHRIAVHVMSHEYVHLIQIGLKPNSLNIWENIPCWMIEGEPEWVQSAMSEDFSTYLIAQMFHPYLLSSSGRDYSETTAREWSSEEVLSYYRSAADFLTCRDTNKFAYGYSLGAATTEALVSIGGSESFFALHERLILGENMNNAFKTVYGITWDAAAPILAQVVAKKISLSWSDAALTYQTRPKV</sequence>
<evidence type="ECO:0000313" key="4">
    <source>
        <dbReference type="EMBL" id="CAB5072147.1"/>
    </source>
</evidence>
<proteinExistence type="predicted"/>
<evidence type="ECO:0000313" key="1">
    <source>
        <dbReference type="EMBL" id="CAB4850201.1"/>
    </source>
</evidence>
<gene>
    <name evidence="1" type="ORF">UFOPK3287_00724</name>
    <name evidence="2" type="ORF">UFOPK3558_00515</name>
    <name evidence="3" type="ORF">UFOPK4074_00531</name>
    <name evidence="4" type="ORF">UFOPK4372_00559</name>
</gene>
<organism evidence="3">
    <name type="scientific">freshwater metagenome</name>
    <dbReference type="NCBI Taxonomy" id="449393"/>
    <lineage>
        <taxon>unclassified sequences</taxon>
        <taxon>metagenomes</taxon>
        <taxon>ecological metagenomes</taxon>
    </lineage>
</organism>
<accession>A0A6J7PWA4</accession>
<name>A0A6J7PWA4_9ZZZZ</name>
<reference evidence="3" key="1">
    <citation type="submission" date="2020-05" db="EMBL/GenBank/DDBJ databases">
        <authorList>
            <person name="Chiriac C."/>
            <person name="Salcher M."/>
            <person name="Ghai R."/>
            <person name="Kavagutti S V."/>
        </authorList>
    </citation>
    <scope>NUCLEOTIDE SEQUENCE</scope>
</reference>